<keyword evidence="1 4" id="KW-0808">Transferase</keyword>
<dbReference type="PANTHER" id="PTHR20861:SF6">
    <property type="entry name" value="BETA-RIBOFURANOSYLPHENOL 5'-PHOSPHATE SYNTHASE"/>
    <property type="match status" value="1"/>
</dbReference>
<keyword evidence="2 4" id="KW-0418">Kinase</keyword>
<evidence type="ECO:0000313" key="5">
    <source>
        <dbReference type="Proteomes" id="UP001191019"/>
    </source>
</evidence>
<dbReference type="Proteomes" id="UP001191019">
    <property type="component" value="Unassembled WGS sequence"/>
</dbReference>
<dbReference type="RefSeq" id="WP_129734733.1">
    <property type="nucleotide sequence ID" value="NZ_PRLM01000003.1"/>
</dbReference>
<proteinExistence type="predicted"/>
<protein>
    <submittedName>
        <fullName evidence="4">Homoserine kinase</fullName>
        <ecNumber evidence="4">2.7.1.39</ecNumber>
    </submittedName>
</protein>
<feature type="domain" description="GHMP kinase N-terminal" evidence="3">
    <location>
        <begin position="93"/>
        <end position="171"/>
    </location>
</feature>
<dbReference type="EMBL" id="PRLM01000003">
    <property type="protein sequence ID" value="RYC74778.1"/>
    <property type="molecule type" value="Genomic_DNA"/>
</dbReference>
<keyword evidence="5" id="KW-1185">Reference proteome</keyword>
<dbReference type="SUPFAM" id="SSF54211">
    <property type="entry name" value="Ribosomal protein S5 domain 2-like"/>
    <property type="match status" value="1"/>
</dbReference>
<organism evidence="4 5">
    <name type="scientific">Candidatus Nanosyncoccus alces</name>
    <dbReference type="NCBI Taxonomy" id="2171997"/>
    <lineage>
        <taxon>Bacteria</taxon>
        <taxon>Candidatus Saccharimonadota</taxon>
        <taxon>Candidatus Nanosyncoccalia</taxon>
        <taxon>Candidatus Nanosyncoccales</taxon>
        <taxon>Candidatus Nanosyncoccaceae</taxon>
        <taxon>Candidatus Nanosyncoccus</taxon>
    </lineage>
</organism>
<dbReference type="InterPro" id="IPR020568">
    <property type="entry name" value="Ribosomal_Su5_D2-typ_SF"/>
</dbReference>
<name>A0ABY0FLR8_9BACT</name>
<dbReference type="EC" id="2.7.1.39" evidence="4"/>
<evidence type="ECO:0000313" key="4">
    <source>
        <dbReference type="EMBL" id="RYC74778.1"/>
    </source>
</evidence>
<evidence type="ECO:0000256" key="1">
    <source>
        <dbReference type="ARBA" id="ARBA00022679"/>
    </source>
</evidence>
<dbReference type="Gene3D" id="3.30.230.10">
    <property type="match status" value="1"/>
</dbReference>
<dbReference type="InterPro" id="IPR006204">
    <property type="entry name" value="GHMP_kinase_N_dom"/>
</dbReference>
<gene>
    <name evidence="4" type="primary">thrB</name>
    <name evidence="4" type="ORF">G3RUM_00319</name>
</gene>
<sequence length="360" mass="39911">MNKGLRIIDVGEVIVELKKSASCSPFKKIVIKCPSRLDAACTDPGKLYSVSPKDNIYPTGQINFCANICKTISVEPRDDDEIFITGNYSRKSLVRHAAILMRKALGVSTGFSINVETDLDLRHCGLGSSASAIQGVGVAINELYGKPIERMELIRYLAGNHAEEIDGDDSHLVYVQSVGGSGVCGHFSGGLIIITGRATPIVKVNLPEELKIVFGVPNEYLHPDANTLIADEIDASENFEKASIDFSREIAYRLLNEAIPELLDGNYKPMKDFIFDYRWDMGSIKNCAYAYPKIVELAEKMRPLRDDKDIEFIFLSTAGPGFCIVTKNTEKARSVFESLDMKVYVADIHNDKYKIIKLIK</sequence>
<reference evidence="4 5" key="2">
    <citation type="journal article" date="2020" name="Cell Rep.">
        <title>Acquisition and Adaptation of Ultra-small Parasitic Reduced Genome Bacteria to Mammalian Hosts.</title>
        <authorList>
            <person name="McLean J.S."/>
            <person name="Bor B."/>
            <person name="Kerns K.A."/>
            <person name="Liu Q."/>
            <person name="To T.T."/>
            <person name="Solden L."/>
            <person name="Hendrickson E.L."/>
            <person name="Wrighton K."/>
            <person name="Shi W."/>
            <person name="He X."/>
        </authorList>
    </citation>
    <scope>NUCLEOTIDE SEQUENCE [LARGE SCALE GENOMIC DNA]</scope>
    <source>
        <strain evidence="4 5">TM7_G3_2_Rum_HOT_351B</strain>
    </source>
</reference>
<evidence type="ECO:0000256" key="2">
    <source>
        <dbReference type="ARBA" id="ARBA00022777"/>
    </source>
</evidence>
<dbReference type="PANTHER" id="PTHR20861">
    <property type="entry name" value="HOMOSERINE/4-DIPHOSPHOCYTIDYL-2-C-METHYL-D-ERYTHRITOL KINASE"/>
    <property type="match status" value="1"/>
</dbReference>
<accession>A0ABY0FLR8</accession>
<reference evidence="4 5" key="1">
    <citation type="journal article" date="2018" name="bioRxiv">
        <title>Evidence of independent acquisition and adaption of ultra-small bacteria to human hosts across the highly diverse yet reduced genomes of the phylum Saccharibacteria.</title>
        <authorList>
            <person name="McLean J.S."/>
            <person name="Bor B."/>
            <person name="To T.T."/>
            <person name="Liu Q."/>
            <person name="Kearns K.A."/>
            <person name="Solden L.M."/>
            <person name="Wrighton K.C."/>
            <person name="He X."/>
            <person name="Shi W."/>
        </authorList>
    </citation>
    <scope>NUCLEOTIDE SEQUENCE [LARGE SCALE GENOMIC DNA]</scope>
    <source>
        <strain evidence="4 5">TM7_G3_2_Rum_HOT_351B</strain>
    </source>
</reference>
<comment type="caution">
    <text evidence="4">The sequence shown here is derived from an EMBL/GenBank/DDBJ whole genome shotgun (WGS) entry which is preliminary data.</text>
</comment>
<dbReference type="GO" id="GO:0004413">
    <property type="term" value="F:homoserine kinase activity"/>
    <property type="evidence" value="ECO:0007669"/>
    <property type="project" value="UniProtKB-EC"/>
</dbReference>
<dbReference type="Pfam" id="PF00288">
    <property type="entry name" value="GHMP_kinases_N"/>
    <property type="match status" value="1"/>
</dbReference>
<dbReference type="InterPro" id="IPR014721">
    <property type="entry name" value="Ribsml_uS5_D2-typ_fold_subgr"/>
</dbReference>
<evidence type="ECO:0000259" key="3">
    <source>
        <dbReference type="Pfam" id="PF00288"/>
    </source>
</evidence>